<name>A0A7W7NRF2_9SPHN</name>
<evidence type="ECO:0000313" key="2">
    <source>
        <dbReference type="Proteomes" id="UP000575241"/>
    </source>
</evidence>
<dbReference type="Pfam" id="PF07369">
    <property type="entry name" value="DUF1488"/>
    <property type="match status" value="1"/>
</dbReference>
<accession>A0A7W7NRF2</accession>
<keyword evidence="2" id="KW-1185">Reference proteome</keyword>
<dbReference type="Proteomes" id="UP000575241">
    <property type="component" value="Unassembled WGS sequence"/>
</dbReference>
<reference evidence="1 2" key="1">
    <citation type="submission" date="2020-08" db="EMBL/GenBank/DDBJ databases">
        <title>Functional genomics of gut bacteria from endangered species of beetles.</title>
        <authorList>
            <person name="Carlos-Shanley C."/>
        </authorList>
    </citation>
    <scope>NUCLEOTIDE SEQUENCE [LARGE SCALE GENOMIC DNA]</scope>
    <source>
        <strain evidence="1 2">S00224</strain>
    </source>
</reference>
<dbReference type="InterPro" id="IPR009962">
    <property type="entry name" value="DUF1488"/>
</dbReference>
<dbReference type="RefSeq" id="WP_184162698.1">
    <property type="nucleotide sequence ID" value="NZ_JACHLN010000001.1"/>
</dbReference>
<dbReference type="AlphaFoldDB" id="A0A7W7NRF2"/>
<gene>
    <name evidence="1" type="ORF">HNP52_000772</name>
</gene>
<protein>
    <submittedName>
        <fullName evidence="1">Uncharacterized protein</fullName>
    </submittedName>
</protein>
<sequence length="391" mass="42241">MPEGIEQKAMLILEIGYYGLPDARSAGTVIERLANAFAQETRSTAPGNRLEIAYLQIASLHAFLELANTVADLYEQRKLLGNFVQGIATSIQLILATGVDPVPLSASVRTFLKALVAPMSRGEASHAKVYVRGNNNTVVFIDGAQAEQIARFLEPAKKATDSALVGAEVPEPEGAPSTVRRFAGAYMDSPLLVVREPNEQPALPEAPTLRDAEPRVATLVRMGPATYVRPHGSGGLMVPVAGPQPPFDRAEPGTMVDGVLHFSGTTPALFEITGFYRPKLHMLEDGLDIGRLSRRPIVFQPGRKDWNRARHGVEFSGYDDTEQVPFLISVEALGELGGVQGALPSREDALQLFDDHSDEIFANAAKAYADGRPLSSGHILLTTADFLRRPL</sequence>
<organism evidence="1 2">
    <name type="scientific">Sphingomonas kyeonggiensis</name>
    <dbReference type="NCBI Taxonomy" id="1268553"/>
    <lineage>
        <taxon>Bacteria</taxon>
        <taxon>Pseudomonadati</taxon>
        <taxon>Pseudomonadota</taxon>
        <taxon>Alphaproteobacteria</taxon>
        <taxon>Sphingomonadales</taxon>
        <taxon>Sphingomonadaceae</taxon>
        <taxon>Sphingomonas</taxon>
    </lineage>
</organism>
<evidence type="ECO:0000313" key="1">
    <source>
        <dbReference type="EMBL" id="MBB4837721.1"/>
    </source>
</evidence>
<proteinExistence type="predicted"/>
<comment type="caution">
    <text evidence="1">The sequence shown here is derived from an EMBL/GenBank/DDBJ whole genome shotgun (WGS) entry which is preliminary data.</text>
</comment>
<dbReference type="EMBL" id="JACHLN010000001">
    <property type="protein sequence ID" value="MBB4837721.1"/>
    <property type="molecule type" value="Genomic_DNA"/>
</dbReference>